<gene>
    <name evidence="3" type="primary">dgt</name>
    <name evidence="3" type="ORF">K8352_00400</name>
</gene>
<dbReference type="Gene3D" id="1.10.3410.10">
    <property type="entry name" value="putative deoxyguanosinetriphosphate triphosphohydrolase like domain"/>
    <property type="match status" value="1"/>
</dbReference>
<dbReference type="Proteomes" id="UP001200642">
    <property type="component" value="Unassembled WGS sequence"/>
</dbReference>
<dbReference type="Gene3D" id="1.10.3210.10">
    <property type="entry name" value="Hypothetical protein af1432"/>
    <property type="match status" value="1"/>
</dbReference>
<protein>
    <submittedName>
        <fullName evidence="3">DNTP triphosphohydrolase</fullName>
    </submittedName>
</protein>
<evidence type="ECO:0000313" key="3">
    <source>
        <dbReference type="EMBL" id="MCG2459200.1"/>
    </source>
</evidence>
<dbReference type="InterPro" id="IPR050135">
    <property type="entry name" value="dGTPase-like"/>
</dbReference>
<evidence type="ECO:0000313" key="4">
    <source>
        <dbReference type="Proteomes" id="UP001200642"/>
    </source>
</evidence>
<reference evidence="3" key="1">
    <citation type="submission" date="2023-02" db="EMBL/GenBank/DDBJ databases">
        <title>Genome of Flavobacteriaceae gen. nov. sp. strain F89.</title>
        <authorList>
            <person name="Wang Y."/>
        </authorList>
    </citation>
    <scope>NUCLEOTIDE SEQUENCE</scope>
    <source>
        <strain evidence="3">F89</strain>
    </source>
</reference>
<dbReference type="NCBIfam" id="TIGR01353">
    <property type="entry name" value="dGTP_triPase"/>
    <property type="match status" value="1"/>
</dbReference>
<keyword evidence="4" id="KW-1185">Reference proteome</keyword>
<name>A0AAE3EQG4_9FLAO</name>
<dbReference type="GO" id="GO:0006203">
    <property type="term" value="P:dGTP catabolic process"/>
    <property type="evidence" value="ECO:0007669"/>
    <property type="project" value="TreeGrafter"/>
</dbReference>
<dbReference type="InterPro" id="IPR006261">
    <property type="entry name" value="dGTPase"/>
</dbReference>
<dbReference type="InterPro" id="IPR003607">
    <property type="entry name" value="HD/PDEase_dom"/>
</dbReference>
<dbReference type="RefSeq" id="WP_317900350.1">
    <property type="nucleotide sequence ID" value="NZ_JAIRBC010000001.1"/>
</dbReference>
<dbReference type="SUPFAM" id="SSF109604">
    <property type="entry name" value="HD-domain/PDEase-like"/>
    <property type="match status" value="1"/>
</dbReference>
<keyword evidence="1" id="KW-0378">Hydrolase</keyword>
<dbReference type="GO" id="GO:0008832">
    <property type="term" value="F:dGTPase activity"/>
    <property type="evidence" value="ECO:0007669"/>
    <property type="project" value="TreeGrafter"/>
</dbReference>
<dbReference type="InterPro" id="IPR006674">
    <property type="entry name" value="HD_domain"/>
</dbReference>
<accession>A0AAE3EQG4</accession>
<dbReference type="PANTHER" id="PTHR11373">
    <property type="entry name" value="DEOXYNUCLEOSIDE TRIPHOSPHATE TRIPHOSPHOHYDROLASE"/>
    <property type="match status" value="1"/>
</dbReference>
<dbReference type="PANTHER" id="PTHR11373:SF32">
    <property type="entry name" value="DEOXYGUANOSINETRIPHOSPHATE TRIPHOSPHOHYDROLASE"/>
    <property type="match status" value="1"/>
</dbReference>
<feature type="domain" description="HD/PDEase" evidence="2">
    <location>
        <begin position="60"/>
        <end position="266"/>
    </location>
</feature>
<dbReference type="SMART" id="SM00471">
    <property type="entry name" value="HDc"/>
    <property type="match status" value="1"/>
</dbReference>
<dbReference type="InterPro" id="IPR023293">
    <property type="entry name" value="dGTP_triP_hydro_central_sf"/>
</dbReference>
<dbReference type="Pfam" id="PF01966">
    <property type="entry name" value="HD"/>
    <property type="match status" value="1"/>
</dbReference>
<evidence type="ECO:0000256" key="1">
    <source>
        <dbReference type="ARBA" id="ARBA00022801"/>
    </source>
</evidence>
<comment type="caution">
    <text evidence="3">The sequence shown here is derived from an EMBL/GenBank/DDBJ whole genome shotgun (WGS) entry which is preliminary data.</text>
</comment>
<organism evidence="3 4">
    <name type="scientific">Cerina litoralis</name>
    <dbReference type="NCBI Taxonomy" id="2874477"/>
    <lineage>
        <taxon>Bacteria</taxon>
        <taxon>Pseudomonadati</taxon>
        <taxon>Bacteroidota</taxon>
        <taxon>Flavobacteriia</taxon>
        <taxon>Flavobacteriales</taxon>
        <taxon>Flavobacteriaceae</taxon>
        <taxon>Cerina</taxon>
    </lineage>
</organism>
<dbReference type="InterPro" id="IPR027432">
    <property type="entry name" value="dGTP_triphosphohydrolase_C"/>
</dbReference>
<dbReference type="AlphaFoldDB" id="A0AAE3EQG4"/>
<sequence length="447" mass="50441">MDWEQLLSLKRFGDTHKRLRNEQDETRLGFEVDYDRIVFSSAFRSLQDKTQVIPLSKTDFVHTRLTHSMEVSVVGRSLGRIAGQQVLQKHPYLKEVHGHRFNDFGAIVAAAALSHDIGNPPFGHSGEKAIGEFFRSGTGSTYQSVLSKKEYQDLIDFEGNANGFKLLTESREGVVGGLRLSYATLGAFMKYPKESLPKKPTKHIADKKFGFFQSEKQSFAEVAKELGLKVTGKDGSISFSRHPLTYLVEAADDICYTIIDFEDGINLGLVPEDFALEYLINLVKDRINTKKYRAMAYREDRLSYLRALAINTLISDAISVFIEHETDILEGTFASSLLDKGNFTAQVTDIIRVSKAKIYQSQEVVEKEIAGYRIISDILEVYSGAMVRKWEDKASNYDILLIQTLPPFYQRTDIPLYEILMSISCYVASLSDSAAVHIHNKIMGRQL</sequence>
<proteinExistence type="predicted"/>
<dbReference type="EMBL" id="JAIRBC010000001">
    <property type="protein sequence ID" value="MCG2459200.1"/>
    <property type="molecule type" value="Genomic_DNA"/>
</dbReference>
<evidence type="ECO:0000259" key="2">
    <source>
        <dbReference type="SMART" id="SM00471"/>
    </source>
</evidence>
<dbReference type="Gene3D" id="1.10.3550.10">
    <property type="entry name" value="eoxyguanosinetriphosphate triphosphohydrolase domain-like"/>
    <property type="match status" value="1"/>
</dbReference>